<dbReference type="EMBL" id="LAZR01000601">
    <property type="protein sequence ID" value="KKN63090.1"/>
    <property type="molecule type" value="Genomic_DNA"/>
</dbReference>
<evidence type="ECO:0000259" key="1">
    <source>
        <dbReference type="Pfam" id="PF12680"/>
    </source>
</evidence>
<dbReference type="Gene3D" id="3.10.450.50">
    <property type="match status" value="1"/>
</dbReference>
<sequence>MANHQRALNDYVSLYETMNLGDLGHLERFFASNARFKDPFNDVQGLDKIQRVFENMFSDLDYPTFSVDEAYLNDDIAYLKWRFNAQLKGKQILIVGLSRVVFNDQGLVSEHIDYWDASEQFYMKLPIIGAVLRFVQRKVSAS</sequence>
<feature type="domain" description="SnoaL-like" evidence="1">
    <location>
        <begin position="14"/>
        <end position="111"/>
    </location>
</feature>
<comment type="caution">
    <text evidence="2">The sequence shown here is derived from an EMBL/GenBank/DDBJ whole genome shotgun (WGS) entry which is preliminary data.</text>
</comment>
<evidence type="ECO:0000313" key="2">
    <source>
        <dbReference type="EMBL" id="KKN63090.1"/>
    </source>
</evidence>
<dbReference type="InterPro" id="IPR037401">
    <property type="entry name" value="SnoaL-like"/>
</dbReference>
<dbReference type="SUPFAM" id="SSF54427">
    <property type="entry name" value="NTF2-like"/>
    <property type="match status" value="1"/>
</dbReference>
<proteinExistence type="predicted"/>
<reference evidence="2" key="1">
    <citation type="journal article" date="2015" name="Nature">
        <title>Complex archaea that bridge the gap between prokaryotes and eukaryotes.</title>
        <authorList>
            <person name="Spang A."/>
            <person name="Saw J.H."/>
            <person name="Jorgensen S.L."/>
            <person name="Zaremba-Niedzwiedzka K."/>
            <person name="Martijn J."/>
            <person name="Lind A.E."/>
            <person name="van Eijk R."/>
            <person name="Schleper C."/>
            <person name="Guy L."/>
            <person name="Ettema T.J."/>
        </authorList>
    </citation>
    <scope>NUCLEOTIDE SEQUENCE</scope>
</reference>
<gene>
    <name evidence="2" type="ORF">LCGC14_0505140</name>
</gene>
<name>A0A0F9S2N2_9ZZZZ</name>
<accession>A0A0F9S2N2</accession>
<protein>
    <recommendedName>
        <fullName evidence="1">SnoaL-like domain-containing protein</fullName>
    </recommendedName>
</protein>
<dbReference type="AlphaFoldDB" id="A0A0F9S2N2"/>
<organism evidence="2">
    <name type="scientific">marine sediment metagenome</name>
    <dbReference type="NCBI Taxonomy" id="412755"/>
    <lineage>
        <taxon>unclassified sequences</taxon>
        <taxon>metagenomes</taxon>
        <taxon>ecological metagenomes</taxon>
    </lineage>
</organism>
<dbReference type="InterPro" id="IPR032710">
    <property type="entry name" value="NTF2-like_dom_sf"/>
</dbReference>
<dbReference type="Pfam" id="PF12680">
    <property type="entry name" value="SnoaL_2"/>
    <property type="match status" value="1"/>
</dbReference>